<proteinExistence type="predicted"/>
<feature type="region of interest" description="Disordered" evidence="1">
    <location>
        <begin position="1"/>
        <end position="101"/>
    </location>
</feature>
<evidence type="ECO:0000256" key="1">
    <source>
        <dbReference type="SAM" id="MobiDB-lite"/>
    </source>
</evidence>
<keyword evidence="3" id="KW-1185">Reference proteome</keyword>
<gene>
    <name evidence="2" type="ORF">L873DRAFT_1794758</name>
</gene>
<name>A0A3N4J3G8_9PEZI</name>
<dbReference type="Proteomes" id="UP000276215">
    <property type="component" value="Unassembled WGS sequence"/>
</dbReference>
<dbReference type="AlphaFoldDB" id="A0A3N4J3G8"/>
<dbReference type="EMBL" id="ML120491">
    <property type="protein sequence ID" value="RPA91648.1"/>
    <property type="molecule type" value="Genomic_DNA"/>
</dbReference>
<protein>
    <submittedName>
        <fullName evidence="2">Uncharacterized protein</fullName>
    </submittedName>
</protein>
<reference evidence="2 3" key="1">
    <citation type="journal article" date="2018" name="Nat. Ecol. Evol.">
        <title>Pezizomycetes genomes reveal the molecular basis of ectomycorrhizal truffle lifestyle.</title>
        <authorList>
            <person name="Murat C."/>
            <person name="Payen T."/>
            <person name="Noel B."/>
            <person name="Kuo A."/>
            <person name="Morin E."/>
            <person name="Chen J."/>
            <person name="Kohler A."/>
            <person name="Krizsan K."/>
            <person name="Balestrini R."/>
            <person name="Da Silva C."/>
            <person name="Montanini B."/>
            <person name="Hainaut M."/>
            <person name="Levati E."/>
            <person name="Barry K.W."/>
            <person name="Belfiori B."/>
            <person name="Cichocki N."/>
            <person name="Clum A."/>
            <person name="Dockter R.B."/>
            <person name="Fauchery L."/>
            <person name="Guy J."/>
            <person name="Iotti M."/>
            <person name="Le Tacon F."/>
            <person name="Lindquist E.A."/>
            <person name="Lipzen A."/>
            <person name="Malagnac F."/>
            <person name="Mello A."/>
            <person name="Molinier V."/>
            <person name="Miyauchi S."/>
            <person name="Poulain J."/>
            <person name="Riccioni C."/>
            <person name="Rubini A."/>
            <person name="Sitrit Y."/>
            <person name="Splivallo R."/>
            <person name="Traeger S."/>
            <person name="Wang M."/>
            <person name="Zifcakova L."/>
            <person name="Wipf D."/>
            <person name="Zambonelli A."/>
            <person name="Paolocci F."/>
            <person name="Nowrousian M."/>
            <person name="Ottonello S."/>
            <person name="Baldrian P."/>
            <person name="Spatafora J.W."/>
            <person name="Henrissat B."/>
            <person name="Nagy L.G."/>
            <person name="Aury J.M."/>
            <person name="Wincker P."/>
            <person name="Grigoriev I.V."/>
            <person name="Bonfante P."/>
            <person name="Martin F.M."/>
        </authorList>
    </citation>
    <scope>NUCLEOTIDE SEQUENCE [LARGE SCALE GENOMIC DNA]</scope>
    <source>
        <strain evidence="2 3">120613-1</strain>
    </source>
</reference>
<feature type="compositionally biased region" description="Low complexity" evidence="1">
    <location>
        <begin position="53"/>
        <end position="63"/>
    </location>
</feature>
<evidence type="ECO:0000313" key="3">
    <source>
        <dbReference type="Proteomes" id="UP000276215"/>
    </source>
</evidence>
<sequence>MPSPQNPFDWDTPYYDPPSPSQSSQQSRGTPQNTPHYELPYYEFPYPSPPPQSSQQSPGTQAPILSHTNLPRLISPTSPRRRTNIRPNQPSPRLGGPANDMVDVKFTVPDLDLLEWDIVEREAVQKKPEDQGPGRVYRVVKAIASMSWWVIGYVARWGRREVKEVAVVKKEGEERIVYPFLSDSDSDSDSDFDLGLESVVETRRGLEIPRYRYTVGQRCPCFFHKHKVGGAYGRG</sequence>
<evidence type="ECO:0000313" key="2">
    <source>
        <dbReference type="EMBL" id="RPA91648.1"/>
    </source>
</evidence>
<feature type="compositionally biased region" description="Low complexity" evidence="1">
    <location>
        <begin position="35"/>
        <end position="45"/>
    </location>
</feature>
<organism evidence="2 3">
    <name type="scientific">Choiromyces venosus 120613-1</name>
    <dbReference type="NCBI Taxonomy" id="1336337"/>
    <lineage>
        <taxon>Eukaryota</taxon>
        <taxon>Fungi</taxon>
        <taxon>Dikarya</taxon>
        <taxon>Ascomycota</taxon>
        <taxon>Pezizomycotina</taxon>
        <taxon>Pezizomycetes</taxon>
        <taxon>Pezizales</taxon>
        <taxon>Tuberaceae</taxon>
        <taxon>Choiromyces</taxon>
    </lineage>
</organism>
<accession>A0A3N4J3G8</accession>